<keyword evidence="1" id="KW-0812">Transmembrane</keyword>
<evidence type="ECO:0000313" key="2">
    <source>
        <dbReference type="EMBL" id="KHJ78740.1"/>
    </source>
</evidence>
<accession>A0A0B1S6B2</accession>
<keyword evidence="1" id="KW-1133">Transmembrane helix</keyword>
<evidence type="ECO:0000256" key="1">
    <source>
        <dbReference type="SAM" id="Phobius"/>
    </source>
</evidence>
<keyword evidence="3" id="KW-1185">Reference proteome</keyword>
<proteinExistence type="predicted"/>
<dbReference type="EMBL" id="KN609342">
    <property type="protein sequence ID" value="KHJ78740.1"/>
    <property type="molecule type" value="Genomic_DNA"/>
</dbReference>
<protein>
    <submittedName>
        <fullName evidence="2">Uncharacterized protein</fullName>
    </submittedName>
</protein>
<dbReference type="OrthoDB" id="5296287at2759"/>
<keyword evidence="1" id="KW-0472">Membrane</keyword>
<reference evidence="2 3" key="1">
    <citation type="submission" date="2014-03" db="EMBL/GenBank/DDBJ databases">
        <title>Draft genome of the hookworm Oesophagostomum dentatum.</title>
        <authorList>
            <person name="Mitreva M."/>
        </authorList>
    </citation>
    <scope>NUCLEOTIDE SEQUENCE [LARGE SCALE GENOMIC DNA]</scope>
    <source>
        <strain evidence="2 3">OD-Hann</strain>
    </source>
</reference>
<organism evidence="2 3">
    <name type="scientific">Oesophagostomum dentatum</name>
    <name type="common">Nodular worm</name>
    <dbReference type="NCBI Taxonomy" id="61180"/>
    <lineage>
        <taxon>Eukaryota</taxon>
        <taxon>Metazoa</taxon>
        <taxon>Ecdysozoa</taxon>
        <taxon>Nematoda</taxon>
        <taxon>Chromadorea</taxon>
        <taxon>Rhabditida</taxon>
        <taxon>Rhabditina</taxon>
        <taxon>Rhabditomorpha</taxon>
        <taxon>Strongyloidea</taxon>
        <taxon>Strongylidae</taxon>
        <taxon>Oesophagostomum</taxon>
    </lineage>
</organism>
<sequence>MSAPFLTYMNNFWPPSVYFSVFVLGTVNLFVSYNFLIETKGVDLDDVNIETAESVMREFPTEKNNADESNSLMMKRTAHEFGKEECGAQL</sequence>
<gene>
    <name evidence="2" type="ORF">OESDEN_21637</name>
</gene>
<dbReference type="Proteomes" id="UP000053660">
    <property type="component" value="Unassembled WGS sequence"/>
</dbReference>
<name>A0A0B1S6B2_OESDE</name>
<dbReference type="AlphaFoldDB" id="A0A0B1S6B2"/>
<evidence type="ECO:0000313" key="3">
    <source>
        <dbReference type="Proteomes" id="UP000053660"/>
    </source>
</evidence>
<feature type="transmembrane region" description="Helical" evidence="1">
    <location>
        <begin position="12"/>
        <end position="31"/>
    </location>
</feature>